<sequence>MWPLDDITVYSTGMEIKDTPFDWEFRKTVNFVSDYYHNSLEGYKPPKTGRICIQINKDSVSQEPSYFGAICTLYTTMDEELYLRLSKVGQYRYLLDLIHHTVMEAADKLGWDKSVFESAYQTVLGSDFVFEKRYKGKKSRDRKSTGVAILAKTECRATLKVGVATGDSTREAVLFDKKNWWWGDSSYEIAAKCKWIDQDSFGYESKSTNKFAYYSVTEDKVKTNMHFEGSVF</sequence>
<name>A0A364RF94_9BACT</name>
<dbReference type="EMBL" id="QMDV01000002">
    <property type="protein sequence ID" value="RAU83010.1"/>
    <property type="molecule type" value="Genomic_DNA"/>
</dbReference>
<keyword evidence="2" id="KW-1185">Reference proteome</keyword>
<evidence type="ECO:0000313" key="1">
    <source>
        <dbReference type="EMBL" id="RAU83010.1"/>
    </source>
</evidence>
<reference evidence="1 2" key="1">
    <citation type="submission" date="2018-06" db="EMBL/GenBank/DDBJ databases">
        <authorList>
            <person name="Liu Z.-W."/>
        </authorList>
    </citation>
    <scope>NUCLEOTIDE SEQUENCE [LARGE SCALE GENOMIC DNA]</scope>
    <source>
        <strain evidence="1 2">2b14</strain>
    </source>
</reference>
<evidence type="ECO:0000313" key="2">
    <source>
        <dbReference type="Proteomes" id="UP000251692"/>
    </source>
</evidence>
<reference evidence="1 2" key="2">
    <citation type="submission" date="2018-07" db="EMBL/GenBank/DDBJ databases">
        <title>Pontibacter sp. 2b14 genomic sequence and assembly.</title>
        <authorList>
            <person name="Du Z.-J."/>
        </authorList>
    </citation>
    <scope>NUCLEOTIDE SEQUENCE [LARGE SCALE GENOMIC DNA]</scope>
    <source>
        <strain evidence="1 2">2b14</strain>
    </source>
</reference>
<comment type="caution">
    <text evidence="1">The sequence shown here is derived from an EMBL/GenBank/DDBJ whole genome shotgun (WGS) entry which is preliminary data.</text>
</comment>
<dbReference type="AlphaFoldDB" id="A0A364RF94"/>
<protein>
    <submittedName>
        <fullName evidence="1">Uncharacterized protein</fullName>
    </submittedName>
</protein>
<proteinExistence type="predicted"/>
<gene>
    <name evidence="1" type="ORF">DP923_07180</name>
</gene>
<organism evidence="1 2">
    <name type="scientific">Pontibacter arcticus</name>
    <dbReference type="NCBI Taxonomy" id="2080288"/>
    <lineage>
        <taxon>Bacteria</taxon>
        <taxon>Pseudomonadati</taxon>
        <taxon>Bacteroidota</taxon>
        <taxon>Cytophagia</taxon>
        <taxon>Cytophagales</taxon>
        <taxon>Hymenobacteraceae</taxon>
        <taxon>Pontibacter</taxon>
    </lineage>
</organism>
<accession>A0A364RF94</accession>
<dbReference type="RefSeq" id="WP_112305160.1">
    <property type="nucleotide sequence ID" value="NZ_QMDV01000002.1"/>
</dbReference>
<dbReference type="Proteomes" id="UP000251692">
    <property type="component" value="Unassembled WGS sequence"/>
</dbReference>